<keyword evidence="9" id="KW-1185">Reference proteome</keyword>
<sequence length="552" mass="58688">MLDSALSPRRRAAALESLTAETLDVLVIGGGVVGGGCALDAASRGLRVGLVEGADVASGTSSRSSKLIHGGLRYLEMLDFALVAEALGERQRLLTDIAPHLVRPVTFLYPLRGKGWERLYVGAGLQLYDGLARWRGGASAHLPRHRHLSRREVGRVAGALKPGTYVGGIRYHDAQVDDARFTLFLARTAAAFGAHVVTRCRADGLVREGGRVVGARLRDLEDGSSVVVRARQVINATGVWADELGRDAPSAPTVKVRASKGTHIVVPRDRIDADGGIIARTPSSVLLVIPWGSDRWLIGTTDTDLPHGEALDAPLPTEAEINYLLDQIGALLTRPLARSDVIASFSGVRPLVSGTAQTSKLSREHVVTVDEPGLVSVRGGKFTTYRLMAKDAVDQAAAALMEATGAVHPSSCTDQIPLVGAEGLATLLLAASRGAFPGHGVSARWIDHLLSRYGSLARDVVRLTTDDRALGEPLQNAAGYLRAEVVYAVTEEGALHLDDVMLRRTRIGVEYPDNGISAATEVAALMAPLLGWDAREVSSEIDRYLRTTGVPA</sequence>
<evidence type="ECO:0000256" key="5">
    <source>
        <dbReference type="ARBA" id="ARBA00023002"/>
    </source>
</evidence>
<dbReference type="GO" id="GO:0004368">
    <property type="term" value="F:glycerol-3-phosphate dehydrogenase (quinone) activity"/>
    <property type="evidence" value="ECO:0007669"/>
    <property type="project" value="InterPro"/>
</dbReference>
<feature type="domain" description="Alpha-glycerophosphate oxidase C-terminal" evidence="7">
    <location>
        <begin position="411"/>
        <end position="536"/>
    </location>
</feature>
<dbReference type="GO" id="GO:0046168">
    <property type="term" value="P:glycerol-3-phosphate catabolic process"/>
    <property type="evidence" value="ECO:0007669"/>
    <property type="project" value="TreeGrafter"/>
</dbReference>
<keyword evidence="4" id="KW-0274">FAD</keyword>
<dbReference type="EMBL" id="JADKPO010000001">
    <property type="protein sequence ID" value="MBF4766158.1"/>
    <property type="molecule type" value="Genomic_DNA"/>
</dbReference>
<comment type="cofactor">
    <cofactor evidence="1">
        <name>FAD</name>
        <dbReference type="ChEBI" id="CHEBI:57692"/>
    </cofactor>
</comment>
<feature type="domain" description="FAD dependent oxidoreductase" evidence="6">
    <location>
        <begin position="24"/>
        <end position="377"/>
    </location>
</feature>
<evidence type="ECO:0000313" key="9">
    <source>
        <dbReference type="Proteomes" id="UP000660668"/>
    </source>
</evidence>
<dbReference type="InterPro" id="IPR006076">
    <property type="entry name" value="FAD-dep_OxRdtase"/>
</dbReference>
<organism evidence="8 9">
    <name type="scientific">Nocardioides agariphilus</name>
    <dbReference type="NCBI Taxonomy" id="433664"/>
    <lineage>
        <taxon>Bacteria</taxon>
        <taxon>Bacillati</taxon>
        <taxon>Actinomycetota</taxon>
        <taxon>Actinomycetes</taxon>
        <taxon>Propionibacteriales</taxon>
        <taxon>Nocardioidaceae</taxon>
        <taxon>Nocardioides</taxon>
    </lineage>
</organism>
<comment type="similarity">
    <text evidence="2">Belongs to the FAD-dependent glycerol-3-phosphate dehydrogenase family.</text>
</comment>
<dbReference type="InterPro" id="IPR000447">
    <property type="entry name" value="G3P_DH_FAD-dep"/>
</dbReference>
<evidence type="ECO:0000256" key="4">
    <source>
        <dbReference type="ARBA" id="ARBA00022827"/>
    </source>
</evidence>
<dbReference type="InterPro" id="IPR038299">
    <property type="entry name" value="DAO_C_sf"/>
</dbReference>
<dbReference type="AlphaFoldDB" id="A0A930VGG9"/>
<evidence type="ECO:0000259" key="6">
    <source>
        <dbReference type="Pfam" id="PF01266"/>
    </source>
</evidence>
<dbReference type="PRINTS" id="PR01001">
    <property type="entry name" value="FADG3PDH"/>
</dbReference>
<dbReference type="InterPro" id="IPR031656">
    <property type="entry name" value="DAO_C"/>
</dbReference>
<dbReference type="Gene3D" id="1.10.8.870">
    <property type="entry name" value="Alpha-glycerophosphate oxidase, cap domain"/>
    <property type="match status" value="1"/>
</dbReference>
<accession>A0A930VGG9</accession>
<dbReference type="Proteomes" id="UP000660668">
    <property type="component" value="Unassembled WGS sequence"/>
</dbReference>
<comment type="caution">
    <text evidence="8">The sequence shown here is derived from an EMBL/GenBank/DDBJ whole genome shotgun (WGS) entry which is preliminary data.</text>
</comment>
<dbReference type="Pfam" id="PF16901">
    <property type="entry name" value="DAO_C"/>
    <property type="match status" value="1"/>
</dbReference>
<dbReference type="PANTHER" id="PTHR11985">
    <property type="entry name" value="GLYCEROL-3-PHOSPHATE DEHYDROGENASE"/>
    <property type="match status" value="1"/>
</dbReference>
<keyword evidence="5" id="KW-0560">Oxidoreductase</keyword>
<evidence type="ECO:0000256" key="2">
    <source>
        <dbReference type="ARBA" id="ARBA00007330"/>
    </source>
</evidence>
<dbReference type="PANTHER" id="PTHR11985:SF31">
    <property type="entry name" value="GLYCEROL-3-PHOSPHATE DEHYDROGENASE 2"/>
    <property type="match status" value="1"/>
</dbReference>
<proteinExistence type="inferred from homology"/>
<gene>
    <name evidence="8" type="ORF">ISU10_00070</name>
</gene>
<dbReference type="SUPFAM" id="SSF51905">
    <property type="entry name" value="FAD/NAD(P)-binding domain"/>
    <property type="match status" value="1"/>
</dbReference>
<dbReference type="Gene3D" id="3.30.9.10">
    <property type="entry name" value="D-Amino Acid Oxidase, subunit A, domain 2"/>
    <property type="match status" value="1"/>
</dbReference>
<reference evidence="8" key="1">
    <citation type="submission" date="2020-11" db="EMBL/GenBank/DDBJ databases">
        <title>Nocardioides cynanchi sp. nov., isolated from soil of rhizosphere of Cynanchum wilfordii.</title>
        <authorList>
            <person name="Lee J.-S."/>
            <person name="Suh M.K."/>
            <person name="Kim J.-S."/>
        </authorList>
    </citation>
    <scope>NUCLEOTIDE SEQUENCE</scope>
    <source>
        <strain evidence="8">KCTC 19276</strain>
    </source>
</reference>
<dbReference type="Gene3D" id="3.50.50.60">
    <property type="entry name" value="FAD/NAD(P)-binding domain"/>
    <property type="match status" value="1"/>
</dbReference>
<evidence type="ECO:0000256" key="1">
    <source>
        <dbReference type="ARBA" id="ARBA00001974"/>
    </source>
</evidence>
<name>A0A930VGG9_9ACTN</name>
<evidence type="ECO:0000259" key="7">
    <source>
        <dbReference type="Pfam" id="PF16901"/>
    </source>
</evidence>
<keyword evidence="3" id="KW-0285">Flavoprotein</keyword>
<protein>
    <submittedName>
        <fullName evidence="8">Glycerol-3-phosphate dehydrogenase/oxidase</fullName>
    </submittedName>
</protein>
<evidence type="ECO:0000313" key="8">
    <source>
        <dbReference type="EMBL" id="MBF4766158.1"/>
    </source>
</evidence>
<dbReference type="Pfam" id="PF01266">
    <property type="entry name" value="DAO"/>
    <property type="match status" value="1"/>
</dbReference>
<dbReference type="PROSITE" id="PS00978">
    <property type="entry name" value="FAD_G3PDH_2"/>
    <property type="match status" value="1"/>
</dbReference>
<evidence type="ECO:0000256" key="3">
    <source>
        <dbReference type="ARBA" id="ARBA00022630"/>
    </source>
</evidence>
<dbReference type="InterPro" id="IPR036188">
    <property type="entry name" value="FAD/NAD-bd_sf"/>
</dbReference>